<dbReference type="SUPFAM" id="SSF49313">
    <property type="entry name" value="Cadherin-like"/>
    <property type="match status" value="1"/>
</dbReference>
<evidence type="ECO:0000259" key="2">
    <source>
        <dbReference type="PROSITE" id="PS50268"/>
    </source>
</evidence>
<reference evidence="5" key="1">
    <citation type="submission" date="2016-06" db="UniProtKB">
        <authorList>
            <consortium name="WormBaseParasite"/>
        </authorList>
    </citation>
    <scope>IDENTIFICATION</scope>
</reference>
<dbReference type="STRING" id="387005.A0A183HIM4"/>
<dbReference type="Proteomes" id="UP000267606">
    <property type="component" value="Unassembled WGS sequence"/>
</dbReference>
<dbReference type="AlphaFoldDB" id="A0A183HIM4"/>
<protein>
    <submittedName>
        <fullName evidence="5">Cadherin domain-containing protein</fullName>
    </submittedName>
</protein>
<reference evidence="3 4" key="2">
    <citation type="submission" date="2018-11" db="EMBL/GenBank/DDBJ databases">
        <authorList>
            <consortium name="Pathogen Informatics"/>
        </authorList>
    </citation>
    <scope>NUCLEOTIDE SEQUENCE [LARGE SCALE GENOMIC DNA]</scope>
</reference>
<evidence type="ECO:0000313" key="5">
    <source>
        <dbReference type="WBParaSite" id="OFLC_0000733501-mRNA-1"/>
    </source>
</evidence>
<gene>
    <name evidence="3" type="ORF">OFLC_LOCUS7336</name>
</gene>
<organism evidence="5">
    <name type="scientific">Onchocerca flexuosa</name>
    <dbReference type="NCBI Taxonomy" id="387005"/>
    <lineage>
        <taxon>Eukaryota</taxon>
        <taxon>Metazoa</taxon>
        <taxon>Ecdysozoa</taxon>
        <taxon>Nematoda</taxon>
        <taxon>Chromadorea</taxon>
        <taxon>Rhabditida</taxon>
        <taxon>Spirurina</taxon>
        <taxon>Spiruromorpha</taxon>
        <taxon>Filarioidea</taxon>
        <taxon>Onchocercidae</taxon>
        <taxon>Onchocerca</taxon>
    </lineage>
</organism>
<dbReference type="GO" id="GO:0016020">
    <property type="term" value="C:membrane"/>
    <property type="evidence" value="ECO:0007669"/>
    <property type="project" value="InterPro"/>
</dbReference>
<keyword evidence="1" id="KW-0106">Calcium</keyword>
<keyword evidence="4" id="KW-1185">Reference proteome</keyword>
<dbReference type="WBParaSite" id="OFLC_0000733501-mRNA-1">
    <property type="protein sequence ID" value="OFLC_0000733501-mRNA-1"/>
    <property type="gene ID" value="OFLC_0000733501"/>
</dbReference>
<dbReference type="GO" id="GO:0007156">
    <property type="term" value="P:homophilic cell adhesion via plasma membrane adhesion molecules"/>
    <property type="evidence" value="ECO:0007669"/>
    <property type="project" value="InterPro"/>
</dbReference>
<dbReference type="GO" id="GO:0005509">
    <property type="term" value="F:calcium ion binding"/>
    <property type="evidence" value="ECO:0007669"/>
    <property type="project" value="UniProtKB-UniRule"/>
</dbReference>
<dbReference type="CDD" id="cd11304">
    <property type="entry name" value="Cadherin_repeat"/>
    <property type="match status" value="1"/>
</dbReference>
<dbReference type="InterPro" id="IPR002126">
    <property type="entry name" value="Cadherin-like_dom"/>
</dbReference>
<accession>A0A183HIM4</accession>
<dbReference type="EMBL" id="UZAJ01007588">
    <property type="protein sequence ID" value="VDO50479.1"/>
    <property type="molecule type" value="Genomic_DNA"/>
</dbReference>
<evidence type="ECO:0000313" key="3">
    <source>
        <dbReference type="EMBL" id="VDO50479.1"/>
    </source>
</evidence>
<dbReference type="Gene3D" id="2.60.40.60">
    <property type="entry name" value="Cadherins"/>
    <property type="match status" value="1"/>
</dbReference>
<name>A0A183HIM4_9BILA</name>
<proteinExistence type="predicted"/>
<sequence>MCCEKDESKDTISKIKIIIDFAPNYFEIDPIRGLIRTKKALIGLARAHPYDFSVVASDKGVPSLSASTAVSIHVLESTSLSRVGDDKGIHIVSPSVHFTLQLDEVEFLISLLAPIQSIVSGFDDNHIVIFLVALH</sequence>
<dbReference type="InterPro" id="IPR015919">
    <property type="entry name" value="Cadherin-like_sf"/>
</dbReference>
<feature type="domain" description="Cadherin" evidence="2">
    <location>
        <begin position="4"/>
        <end position="96"/>
    </location>
</feature>
<dbReference type="PROSITE" id="PS50268">
    <property type="entry name" value="CADHERIN_2"/>
    <property type="match status" value="1"/>
</dbReference>
<evidence type="ECO:0000256" key="1">
    <source>
        <dbReference type="PROSITE-ProRule" id="PRU00043"/>
    </source>
</evidence>
<evidence type="ECO:0000313" key="4">
    <source>
        <dbReference type="Proteomes" id="UP000267606"/>
    </source>
</evidence>